<protein>
    <submittedName>
        <fullName evidence="1">Putative phage DNA packaging protein</fullName>
    </submittedName>
</protein>
<organism evidence="1 2">
    <name type="scientific">Staphylococcus phage PSa3</name>
    <dbReference type="NCBI Taxonomy" id="1319980"/>
    <lineage>
        <taxon>Viruses</taxon>
        <taxon>Duplodnaviria</taxon>
        <taxon>Heunggongvirae</taxon>
        <taxon>Uroviricota</taxon>
        <taxon>Caudoviricetes</taxon>
        <taxon>Rountreeviridae</taxon>
        <taxon>Rakietenvirinae</taxon>
        <taxon>Rosenblumvirus</taxon>
        <taxon>Rosenblumvirus PSa3</taxon>
    </lineage>
</organism>
<proteinExistence type="predicted"/>
<reference evidence="1 2" key="1">
    <citation type="submission" date="2013-03" db="EMBL/GenBank/DDBJ databases">
        <authorList>
            <person name="Hammerl J."/>
        </authorList>
    </citation>
    <scope>NUCLEOTIDE SEQUENCE [LARGE SCALE GENOMIC DNA]</scope>
</reference>
<dbReference type="KEGG" id="vg:54982544"/>
<evidence type="ECO:0000313" key="2">
    <source>
        <dbReference type="Proteomes" id="UP000223273"/>
    </source>
</evidence>
<dbReference type="RefSeq" id="YP_009792343.1">
    <property type="nucleotide sequence ID" value="NC_047855.1"/>
</dbReference>
<gene>
    <name evidence="1" type="primary">PSa3_ORF08</name>
</gene>
<evidence type="ECO:0000313" key="1">
    <source>
        <dbReference type="EMBL" id="CCW03252.1"/>
    </source>
</evidence>
<name>A0A0E3VYF4_9CAUD</name>
<sequence>MVKQNRLDMVRDYQNAVNHVRKKIPDNYNQIELVDELMNDDIDYYISISNRSDGKSFNYVSFFIYLAIKLDIKFTLLSRHYTLRDAYRDFIEEIIDKNPLFKSKRVTFRSARDYLAIIYQDKEIGVITDLNSATDLKYHSNFLKHYPIIIYDEFLALEDDYLIDEWDKLKTIYESIDRNHGNVDYIGFPKMFLLGNAVNFSSPILSNLNIYNLLQKHKMNTSRLYKNIFLEMRRNDYVNEKRNTRAFNSNDDAMTTGEFEFNEYNLADDNLRNHINQNGDFFYIKTDDKYIKIMYNVDTFNANIIVIPYTKQYEFCTKIKDIDNHVTYLRDDMFYKENMERYYYNPSNLHFDNAYSKNYVVDNDNYLYLDMNKIIKFHIKNEMKKNMSEFERKEKIYEDNYIENTKKYLMKQYDL</sequence>
<accession>A0A0E3VYF4</accession>
<dbReference type="GeneID" id="54982544"/>
<keyword evidence="2" id="KW-1185">Reference proteome</keyword>
<dbReference type="Proteomes" id="UP000223273">
    <property type="component" value="Segment"/>
</dbReference>
<dbReference type="EMBL" id="HF937074">
    <property type="protein sequence ID" value="CCW03252.1"/>
    <property type="molecule type" value="Genomic_DNA"/>
</dbReference>
<reference evidence="1 2" key="2">
    <citation type="submission" date="2015-04" db="EMBL/GenBank/DDBJ databases">
        <title>Isolation and characterization of MRSA phages with lytic activity against CC398 strains.</title>
        <authorList>
            <person name="Kraushaar B."/>
            <person name="Dinh Thanh M."/>
            <person name="Reetz J."/>
            <person name="Fetsch A."/>
            <person name="Hammerl J.A."/>
            <person name="Hertwig S."/>
        </authorList>
    </citation>
    <scope>NUCLEOTIDE SEQUENCE [LARGE SCALE GENOMIC DNA]</scope>
</reference>